<dbReference type="CDD" id="cd00531">
    <property type="entry name" value="NTF2_like"/>
    <property type="match status" value="1"/>
</dbReference>
<proteinExistence type="predicted"/>
<name>A0A1H9SWE8_9PSEU</name>
<evidence type="ECO:0000259" key="1">
    <source>
        <dbReference type="Pfam" id="PF13577"/>
    </source>
</evidence>
<dbReference type="Gene3D" id="3.10.450.50">
    <property type="match status" value="1"/>
</dbReference>
<accession>A0A1H9SWE8</accession>
<dbReference type="OrthoDB" id="7605094at2"/>
<dbReference type="RefSeq" id="WP_089956835.1">
    <property type="nucleotide sequence ID" value="NZ_FOFR01000017.1"/>
</dbReference>
<keyword evidence="3" id="KW-1185">Reference proteome</keyword>
<sequence>MSPAERLAVHDTLARYAFALDRHDPAALEAVLTADATWTFHLPGRPVLGPVAGREAVLEFVRTAWAAETGQRRHHPTNVVVHGADGETASATAYLLLTSDAAVLTTGVLTFRLARTGGEWRIAELVLAADDASGTPAGSALLSTPWSVRHRR</sequence>
<evidence type="ECO:0000313" key="3">
    <source>
        <dbReference type="Proteomes" id="UP000199352"/>
    </source>
</evidence>
<dbReference type="Pfam" id="PF13577">
    <property type="entry name" value="SnoaL_4"/>
    <property type="match status" value="1"/>
</dbReference>
<gene>
    <name evidence="2" type="ORF">SAMN05216188_11722</name>
</gene>
<evidence type="ECO:0000313" key="2">
    <source>
        <dbReference type="EMBL" id="SER89226.1"/>
    </source>
</evidence>
<dbReference type="SUPFAM" id="SSF54427">
    <property type="entry name" value="NTF2-like"/>
    <property type="match status" value="1"/>
</dbReference>
<organism evidence="2 3">
    <name type="scientific">Lentzea xinjiangensis</name>
    <dbReference type="NCBI Taxonomy" id="402600"/>
    <lineage>
        <taxon>Bacteria</taxon>
        <taxon>Bacillati</taxon>
        <taxon>Actinomycetota</taxon>
        <taxon>Actinomycetes</taxon>
        <taxon>Pseudonocardiales</taxon>
        <taxon>Pseudonocardiaceae</taxon>
        <taxon>Lentzea</taxon>
    </lineage>
</organism>
<reference evidence="3" key="1">
    <citation type="submission" date="2016-10" db="EMBL/GenBank/DDBJ databases">
        <authorList>
            <person name="Varghese N."/>
            <person name="Submissions S."/>
        </authorList>
    </citation>
    <scope>NUCLEOTIDE SEQUENCE [LARGE SCALE GENOMIC DNA]</scope>
    <source>
        <strain evidence="3">CGMCC 4.3525</strain>
    </source>
</reference>
<dbReference type="InterPro" id="IPR037401">
    <property type="entry name" value="SnoaL-like"/>
</dbReference>
<dbReference type="EMBL" id="FOFR01000017">
    <property type="protein sequence ID" value="SER89226.1"/>
    <property type="molecule type" value="Genomic_DNA"/>
</dbReference>
<dbReference type="Proteomes" id="UP000199352">
    <property type="component" value="Unassembled WGS sequence"/>
</dbReference>
<protein>
    <submittedName>
        <fullName evidence="2">SnoaL-like domain-containing protein</fullName>
    </submittedName>
</protein>
<dbReference type="InterPro" id="IPR032710">
    <property type="entry name" value="NTF2-like_dom_sf"/>
</dbReference>
<dbReference type="AlphaFoldDB" id="A0A1H9SWE8"/>
<dbReference type="STRING" id="402600.SAMN05216188_11722"/>
<feature type="domain" description="SnoaL-like" evidence="1">
    <location>
        <begin position="5"/>
        <end position="125"/>
    </location>
</feature>